<sequence length="335" mass="37997">MAHYVASANEFPVDVKVKNGITKVQFANDNYNRILGVSTWDGFVKILDVSNPNAPIDKRNQYHTKPVLAFTFMGGADFIVSGDTDGNVKLYNVEAGRDNSMGKHEKGVRCLEYSPTMRWAVSGSWDKLMKLWDVRTSMPVHATEVEDKVYALSTVDYRAVIGTSDRRVFVYDLRNLRGPLQNRESPLKYQTRSIKCFPDGHAFVMSSIEGRVAVEYFDLNPDVQKNKYAFKCHRQKVDDSEFIYPVNAIAFHPQFNSFATGGSDGLVNVWDPQNRKRLCQLRKFNTSVVSLDFSSDGQYVALATTYMYESDVPPVPIPDPEVMVRKITDFEVKPK</sequence>
<dbReference type="Proteomes" id="UP000887580">
    <property type="component" value="Unplaced"/>
</dbReference>
<reference evidence="2" key="1">
    <citation type="submission" date="2022-11" db="UniProtKB">
        <authorList>
            <consortium name="WormBaseParasite"/>
        </authorList>
    </citation>
    <scope>IDENTIFICATION</scope>
</reference>
<dbReference type="WBParaSite" id="PS1159_v2.g11215.t1">
    <property type="protein sequence ID" value="PS1159_v2.g11215.t1"/>
    <property type="gene ID" value="PS1159_v2.g11215"/>
</dbReference>
<proteinExistence type="predicted"/>
<evidence type="ECO:0000313" key="1">
    <source>
        <dbReference type="Proteomes" id="UP000887580"/>
    </source>
</evidence>
<name>A0AC35EY34_9BILA</name>
<organism evidence="1 2">
    <name type="scientific">Panagrolaimus sp. PS1159</name>
    <dbReference type="NCBI Taxonomy" id="55785"/>
    <lineage>
        <taxon>Eukaryota</taxon>
        <taxon>Metazoa</taxon>
        <taxon>Ecdysozoa</taxon>
        <taxon>Nematoda</taxon>
        <taxon>Chromadorea</taxon>
        <taxon>Rhabditida</taxon>
        <taxon>Tylenchina</taxon>
        <taxon>Panagrolaimomorpha</taxon>
        <taxon>Panagrolaimoidea</taxon>
        <taxon>Panagrolaimidae</taxon>
        <taxon>Panagrolaimus</taxon>
    </lineage>
</organism>
<accession>A0AC35EY34</accession>
<protein>
    <submittedName>
        <fullName evidence="2">Translation initiation factor beta propellor-like domain-containing protein</fullName>
    </submittedName>
</protein>
<evidence type="ECO:0000313" key="2">
    <source>
        <dbReference type="WBParaSite" id="PS1159_v2.g11215.t1"/>
    </source>
</evidence>